<proteinExistence type="predicted"/>
<accession>A0A414NVA3</accession>
<keyword evidence="1" id="KW-1133">Transmembrane helix</keyword>
<dbReference type="GeneID" id="93481207"/>
<keyword evidence="1" id="KW-0472">Membrane</keyword>
<feature type="domain" description="Nucleoside transporter/FeoB GTPase Gate" evidence="2">
    <location>
        <begin position="30"/>
        <end position="114"/>
    </location>
</feature>
<evidence type="ECO:0000259" key="2">
    <source>
        <dbReference type="Pfam" id="PF07670"/>
    </source>
</evidence>
<reference evidence="3 4" key="1">
    <citation type="submission" date="2018-08" db="EMBL/GenBank/DDBJ databases">
        <title>A genome reference for cultivated species of the human gut microbiota.</title>
        <authorList>
            <person name="Zou Y."/>
            <person name="Xue W."/>
            <person name="Luo G."/>
        </authorList>
    </citation>
    <scope>NUCLEOTIDE SEQUENCE [LARGE SCALE GENOMIC DNA]</scope>
    <source>
        <strain evidence="3 4">AM25-21AC</strain>
    </source>
</reference>
<feature type="transmembrane region" description="Helical" evidence="1">
    <location>
        <begin position="134"/>
        <end position="156"/>
    </location>
</feature>
<feature type="transmembrane region" description="Helical" evidence="1">
    <location>
        <begin position="50"/>
        <end position="67"/>
    </location>
</feature>
<organism evidence="3 4">
    <name type="scientific">Mitsuokella multacida</name>
    <dbReference type="NCBI Taxonomy" id="52226"/>
    <lineage>
        <taxon>Bacteria</taxon>
        <taxon>Bacillati</taxon>
        <taxon>Bacillota</taxon>
        <taxon>Negativicutes</taxon>
        <taxon>Selenomonadales</taxon>
        <taxon>Selenomonadaceae</taxon>
        <taxon>Mitsuokella</taxon>
    </lineage>
</organism>
<dbReference type="AlphaFoldDB" id="A0A414NVA3"/>
<evidence type="ECO:0000256" key="1">
    <source>
        <dbReference type="SAM" id="Phobius"/>
    </source>
</evidence>
<dbReference type="Pfam" id="PF07670">
    <property type="entry name" value="Gate"/>
    <property type="match status" value="1"/>
</dbReference>
<protein>
    <recommendedName>
        <fullName evidence="2">Nucleoside transporter/FeoB GTPase Gate domain-containing protein</fullName>
    </recommendedName>
</protein>
<dbReference type="PANTHER" id="PTHR35793">
    <property type="entry name" value="INNER MEMBRANE PROTEIN YJIG"/>
    <property type="match status" value="1"/>
</dbReference>
<feature type="transmembrane region" description="Helical" evidence="1">
    <location>
        <begin position="24"/>
        <end position="44"/>
    </location>
</feature>
<dbReference type="Proteomes" id="UP000283442">
    <property type="component" value="Unassembled WGS sequence"/>
</dbReference>
<dbReference type="RefSeq" id="WP_005840580.1">
    <property type="nucleotide sequence ID" value="NZ_CABKNT010000006.1"/>
</dbReference>
<feature type="transmembrane region" description="Helical" evidence="1">
    <location>
        <begin position="74"/>
        <end position="98"/>
    </location>
</feature>
<dbReference type="NCBIfam" id="NF007811">
    <property type="entry name" value="PRK10519.1"/>
    <property type="match status" value="1"/>
</dbReference>
<evidence type="ECO:0000313" key="4">
    <source>
        <dbReference type="Proteomes" id="UP000283442"/>
    </source>
</evidence>
<name>A0A414NVA3_9FIRM</name>
<gene>
    <name evidence="3" type="ORF">DW674_09430</name>
</gene>
<sequence>MATPETAKKKNVLDLFIDGARNGFTIGTTSLLPNVIMAFVIIRILDVTGLLHIIGVICAPIMALWGLPGEAATVLVTAIMSMGGGIGVAMSLFTSGILDPTQLTILVPAIYLIGNPVQNVGRCLGISGVNTKHYVAIISICFINALLSIWAMRLILLFI</sequence>
<dbReference type="PANTHER" id="PTHR35793:SF2">
    <property type="entry name" value="INNER MEMBRANE PROTEIN YJIG"/>
    <property type="match status" value="1"/>
</dbReference>
<dbReference type="EMBL" id="QRHE01000010">
    <property type="protein sequence ID" value="RHF50851.1"/>
    <property type="molecule type" value="Genomic_DNA"/>
</dbReference>
<dbReference type="OrthoDB" id="9779080at2"/>
<comment type="caution">
    <text evidence="3">The sequence shown here is derived from an EMBL/GenBank/DDBJ whole genome shotgun (WGS) entry which is preliminary data.</text>
</comment>
<dbReference type="InterPro" id="IPR052549">
    <property type="entry name" value="SpmB"/>
</dbReference>
<dbReference type="GO" id="GO:0005886">
    <property type="term" value="C:plasma membrane"/>
    <property type="evidence" value="ECO:0007669"/>
    <property type="project" value="TreeGrafter"/>
</dbReference>
<dbReference type="InterPro" id="IPR011642">
    <property type="entry name" value="Gate_dom"/>
</dbReference>
<evidence type="ECO:0000313" key="3">
    <source>
        <dbReference type="EMBL" id="RHF50851.1"/>
    </source>
</evidence>
<keyword evidence="1" id="KW-0812">Transmembrane</keyword>